<organism evidence="4 5">
    <name type="scientific">Leptospira wolffii</name>
    <dbReference type="NCBI Taxonomy" id="409998"/>
    <lineage>
        <taxon>Bacteria</taxon>
        <taxon>Pseudomonadati</taxon>
        <taxon>Spirochaetota</taxon>
        <taxon>Spirochaetia</taxon>
        <taxon>Leptospirales</taxon>
        <taxon>Leptospiraceae</taxon>
        <taxon>Leptospira</taxon>
    </lineage>
</organism>
<sequence length="274" mass="30858">MDTAPSSHSKKLKILIVDSGKVTRNIIASEFPSSRFEVKEMANVEESGRLAMEEEFDLITLGIYLEGGTGFDLCRRIRGIEKDAKKYASSSARILFVTSDFTERNRIQAHDSGADGFIEKSGDLALFKESIAAILQDLLQENSYKMELRQKNRPLADRKILIVDDSELNLVLFRRLLESQGAEIQTAISAEHALRILEENPHKVSAIFSDLYMPNMNGDEFCRIIQSKVEFFGMKLGITTAADESSLSDPFPEGVRIFSKPYKIEEIVSFLTEF</sequence>
<dbReference type="RefSeq" id="WP_100757658.1">
    <property type="nucleotide sequence ID" value="NZ_NPDT01000001.1"/>
</dbReference>
<comment type="caution">
    <text evidence="2">Lacks conserved residue(s) required for the propagation of feature annotation.</text>
</comment>
<dbReference type="InterPro" id="IPR050595">
    <property type="entry name" value="Bact_response_regulator"/>
</dbReference>
<dbReference type="Proteomes" id="UP000231912">
    <property type="component" value="Unassembled WGS sequence"/>
</dbReference>
<evidence type="ECO:0000256" key="2">
    <source>
        <dbReference type="PROSITE-ProRule" id="PRU00169"/>
    </source>
</evidence>
<protein>
    <submittedName>
        <fullName evidence="4">Response regulator</fullName>
    </submittedName>
</protein>
<dbReference type="SUPFAM" id="SSF52172">
    <property type="entry name" value="CheY-like"/>
    <property type="match status" value="2"/>
</dbReference>
<gene>
    <name evidence="4" type="ORF">CH371_03285</name>
</gene>
<evidence type="ECO:0000313" key="4">
    <source>
        <dbReference type="EMBL" id="PJZ67112.1"/>
    </source>
</evidence>
<feature type="domain" description="Response regulatory" evidence="3">
    <location>
        <begin position="159"/>
        <end position="274"/>
    </location>
</feature>
<reference evidence="4 5" key="1">
    <citation type="submission" date="2017-07" db="EMBL/GenBank/DDBJ databases">
        <title>Leptospira spp. isolated from tropical soils.</title>
        <authorList>
            <person name="Thibeaux R."/>
            <person name="Iraola G."/>
            <person name="Ferres I."/>
            <person name="Bierque E."/>
            <person name="Girault D."/>
            <person name="Soupe-Gilbert M.-E."/>
            <person name="Picardeau M."/>
            <person name="Goarant C."/>
        </authorList>
    </citation>
    <scope>NUCLEOTIDE SEQUENCE [LARGE SCALE GENOMIC DNA]</scope>
    <source>
        <strain evidence="4 5">FH2-C-A2</strain>
    </source>
</reference>
<dbReference type="InterPro" id="IPR001789">
    <property type="entry name" value="Sig_transdc_resp-reg_receiver"/>
</dbReference>
<dbReference type="PANTHER" id="PTHR44591:SF3">
    <property type="entry name" value="RESPONSE REGULATORY DOMAIN-CONTAINING PROTEIN"/>
    <property type="match status" value="1"/>
</dbReference>
<dbReference type="InterPro" id="IPR011006">
    <property type="entry name" value="CheY-like_superfamily"/>
</dbReference>
<dbReference type="Pfam" id="PF00072">
    <property type="entry name" value="Response_reg"/>
    <property type="match status" value="2"/>
</dbReference>
<dbReference type="CDD" id="cd00156">
    <property type="entry name" value="REC"/>
    <property type="match status" value="1"/>
</dbReference>
<evidence type="ECO:0000256" key="1">
    <source>
        <dbReference type="ARBA" id="ARBA00022553"/>
    </source>
</evidence>
<dbReference type="EMBL" id="NPDT01000001">
    <property type="protein sequence ID" value="PJZ67112.1"/>
    <property type="molecule type" value="Genomic_DNA"/>
</dbReference>
<dbReference type="PROSITE" id="PS50110">
    <property type="entry name" value="RESPONSE_REGULATORY"/>
    <property type="match status" value="2"/>
</dbReference>
<keyword evidence="1 2" id="KW-0597">Phosphoprotein</keyword>
<evidence type="ECO:0000313" key="5">
    <source>
        <dbReference type="Proteomes" id="UP000231912"/>
    </source>
</evidence>
<dbReference type="SMART" id="SM00448">
    <property type="entry name" value="REC"/>
    <property type="match status" value="2"/>
</dbReference>
<comment type="caution">
    <text evidence="4">The sequence shown here is derived from an EMBL/GenBank/DDBJ whole genome shotgun (WGS) entry which is preliminary data.</text>
</comment>
<evidence type="ECO:0000259" key="3">
    <source>
        <dbReference type="PROSITE" id="PS50110"/>
    </source>
</evidence>
<feature type="modified residue" description="4-aspartylphosphate" evidence="2">
    <location>
        <position position="210"/>
    </location>
</feature>
<name>A0A2M9ZFE9_9LEPT</name>
<accession>A0A2M9ZFE9</accession>
<dbReference type="AlphaFoldDB" id="A0A2M9ZFE9"/>
<dbReference type="GO" id="GO:0000160">
    <property type="term" value="P:phosphorelay signal transduction system"/>
    <property type="evidence" value="ECO:0007669"/>
    <property type="project" value="InterPro"/>
</dbReference>
<dbReference type="Gene3D" id="3.40.50.2300">
    <property type="match status" value="2"/>
</dbReference>
<feature type="domain" description="Response regulatory" evidence="3">
    <location>
        <begin position="13"/>
        <end position="135"/>
    </location>
</feature>
<proteinExistence type="predicted"/>
<dbReference type="PANTHER" id="PTHR44591">
    <property type="entry name" value="STRESS RESPONSE REGULATOR PROTEIN 1"/>
    <property type="match status" value="1"/>
</dbReference>